<dbReference type="InterPro" id="IPR026956">
    <property type="entry name" value="D-ser_dehydrat-like_dom"/>
</dbReference>
<evidence type="ECO:0000313" key="2">
    <source>
        <dbReference type="EMBL" id="TYR35458.1"/>
    </source>
</evidence>
<gene>
    <name evidence="2" type="ORF">FY036_02270</name>
</gene>
<accession>A0A5D4H462</accession>
<evidence type="ECO:0000259" key="1">
    <source>
        <dbReference type="Pfam" id="PF14031"/>
    </source>
</evidence>
<evidence type="ECO:0000313" key="3">
    <source>
        <dbReference type="Proteomes" id="UP000323258"/>
    </source>
</evidence>
<dbReference type="EMBL" id="VSZS01000052">
    <property type="protein sequence ID" value="TYR35458.1"/>
    <property type="molecule type" value="Genomic_DNA"/>
</dbReference>
<dbReference type="Gene3D" id="2.40.37.20">
    <property type="entry name" value="D-serine dehydratase-like domain"/>
    <property type="match status" value="1"/>
</dbReference>
<dbReference type="InterPro" id="IPR051466">
    <property type="entry name" value="D-amino_acid_metab_enzyme"/>
</dbReference>
<dbReference type="GO" id="GO:0036088">
    <property type="term" value="P:D-serine catabolic process"/>
    <property type="evidence" value="ECO:0007669"/>
    <property type="project" value="TreeGrafter"/>
</dbReference>
<dbReference type="InterPro" id="IPR042208">
    <property type="entry name" value="D-ser_dehydrat-like_sf"/>
</dbReference>
<name>A0A5D4H462_9HYPH</name>
<feature type="domain" description="D-serine dehydratase-like" evidence="1">
    <location>
        <begin position="23"/>
        <end position="62"/>
    </location>
</feature>
<comment type="caution">
    <text evidence="2">The sequence shown here is derived from an EMBL/GenBank/DDBJ whole genome shotgun (WGS) entry which is preliminary data.</text>
</comment>
<dbReference type="AlphaFoldDB" id="A0A5D4H462"/>
<proteinExistence type="predicted"/>
<reference evidence="2 3" key="1">
    <citation type="submission" date="2019-08" db="EMBL/GenBank/DDBJ databases">
        <authorList>
            <person name="Seo Y.L."/>
        </authorList>
    </citation>
    <scope>NUCLEOTIDE SEQUENCE [LARGE SCALE GENOMIC DNA]</scope>
    <source>
        <strain evidence="2 3">MaA-C15</strain>
    </source>
</reference>
<dbReference type="Pfam" id="PF14031">
    <property type="entry name" value="D-ser_dehydrat"/>
    <property type="match status" value="1"/>
</dbReference>
<sequence>MVGLFGCTDMTAATALFTGKRLSSDEHCQLDDPQGRLAINQRLQLIPGHCDPTCNLYDWYVGIRDGKVETLWPVTARGKVF</sequence>
<protein>
    <recommendedName>
        <fullName evidence="1">D-serine dehydratase-like domain-containing protein</fullName>
    </recommendedName>
</protein>
<dbReference type="PANTHER" id="PTHR28004">
    <property type="entry name" value="ZGC:162816-RELATED"/>
    <property type="match status" value="1"/>
</dbReference>
<organism evidence="2 3">
    <name type="scientific">Neoaquamicrobium microcysteis</name>
    <dbReference type="NCBI Taxonomy" id="2682781"/>
    <lineage>
        <taxon>Bacteria</taxon>
        <taxon>Pseudomonadati</taxon>
        <taxon>Pseudomonadota</taxon>
        <taxon>Alphaproteobacteria</taxon>
        <taxon>Hyphomicrobiales</taxon>
        <taxon>Phyllobacteriaceae</taxon>
        <taxon>Neoaquamicrobium</taxon>
    </lineage>
</organism>
<dbReference type="GO" id="GO:0008721">
    <property type="term" value="F:D-serine ammonia-lyase activity"/>
    <property type="evidence" value="ECO:0007669"/>
    <property type="project" value="TreeGrafter"/>
</dbReference>
<dbReference type="PANTHER" id="PTHR28004:SF2">
    <property type="entry name" value="D-SERINE DEHYDRATASE"/>
    <property type="match status" value="1"/>
</dbReference>
<keyword evidence="3" id="KW-1185">Reference proteome</keyword>
<dbReference type="Proteomes" id="UP000323258">
    <property type="component" value="Unassembled WGS sequence"/>
</dbReference>
<reference evidence="2 3" key="2">
    <citation type="submission" date="2019-09" db="EMBL/GenBank/DDBJ databases">
        <title>Mesorhizobium sp. MaA-C15 isolated from Microcystis aeruginosa.</title>
        <authorList>
            <person name="Jeong S.E."/>
            <person name="Jin H.M."/>
            <person name="Jeon C.O."/>
        </authorList>
    </citation>
    <scope>NUCLEOTIDE SEQUENCE [LARGE SCALE GENOMIC DNA]</scope>
    <source>
        <strain evidence="2 3">MaA-C15</strain>
    </source>
</reference>
<dbReference type="OrthoDB" id="9772497at2"/>